<feature type="region of interest" description="Disordered" evidence="1">
    <location>
        <begin position="264"/>
        <end position="290"/>
    </location>
</feature>
<accession>A0AAN7T1B1</accession>
<proteinExistence type="predicted"/>
<name>A0AAN7T1B1_9EURO</name>
<dbReference type="Proteomes" id="UP001309876">
    <property type="component" value="Unassembled WGS sequence"/>
</dbReference>
<dbReference type="Pfam" id="PF01026">
    <property type="entry name" value="TatD_DNase"/>
    <property type="match status" value="1"/>
</dbReference>
<comment type="caution">
    <text evidence="2">The sequence shown here is derived from an EMBL/GenBank/DDBJ whole genome shotgun (WGS) entry which is preliminary data.</text>
</comment>
<keyword evidence="3" id="KW-1185">Reference proteome</keyword>
<dbReference type="PANTHER" id="PTHR47345:SF1">
    <property type="entry name" value="CUT9-INTERACTING PROTEIN SCN1"/>
    <property type="match status" value="1"/>
</dbReference>
<dbReference type="InterPro" id="IPR032466">
    <property type="entry name" value="Metal_Hydrolase"/>
</dbReference>
<organism evidence="2 3">
    <name type="scientific">Lithohypha guttulata</name>
    <dbReference type="NCBI Taxonomy" id="1690604"/>
    <lineage>
        <taxon>Eukaryota</taxon>
        <taxon>Fungi</taxon>
        <taxon>Dikarya</taxon>
        <taxon>Ascomycota</taxon>
        <taxon>Pezizomycotina</taxon>
        <taxon>Eurotiomycetes</taxon>
        <taxon>Chaetothyriomycetidae</taxon>
        <taxon>Chaetothyriales</taxon>
        <taxon>Trichomeriaceae</taxon>
        <taxon>Lithohypha</taxon>
    </lineage>
</organism>
<dbReference type="InterPro" id="IPR053044">
    <property type="entry name" value="Metallo-hydrolase/TatD-type"/>
</dbReference>
<dbReference type="PANTHER" id="PTHR47345">
    <property type="entry name" value="CUT9-INTERACTING PROTEIN SCN1"/>
    <property type="match status" value="1"/>
</dbReference>
<evidence type="ECO:0000256" key="1">
    <source>
        <dbReference type="SAM" id="MobiDB-lite"/>
    </source>
</evidence>
<sequence>MTSYSKRKGTHRTSWKKPSMEEAKKVGLFDAHCHPTDIMSATPRISEMNAKALTVMSTRAQDQDLVLETAKQYPVPDNNTQANGDKQNTYIVPSFGWHPWFTYQIFDDRGGQDEVDATQHYRGVLTPEPDKAFLKTLPKPRKLSSFLHETEMRLQEFPSAVIGEIGLDRSFRVPHGDFKSEDDSEVTPRDMTAKTGGLNEGEYTPGSREGRPLSPYHVKLEHQKVILKAQLELAAKHNRAVSVHSVATHGAVFDLLQSLWKGHEKPSKSAKKKQNKDAANAPLESDYHSVEGGKPLYPPRICMHSYSGPADALKQFLGARVPADIFFSFSELINFGSHNSEKAVEVIKAVPNEQILIESDLHCAGERMDKLLEDILTRVCEIKDWSLPEGAEQLKKNWHRFVFGVAPEE</sequence>
<dbReference type="AlphaFoldDB" id="A0AAN7T1B1"/>
<evidence type="ECO:0000313" key="3">
    <source>
        <dbReference type="Proteomes" id="UP001309876"/>
    </source>
</evidence>
<dbReference type="InterPro" id="IPR001130">
    <property type="entry name" value="TatD-like"/>
</dbReference>
<feature type="compositionally biased region" description="Basic and acidic residues" evidence="1">
    <location>
        <begin position="176"/>
        <end position="192"/>
    </location>
</feature>
<reference evidence="2 3" key="1">
    <citation type="submission" date="2023-08" db="EMBL/GenBank/DDBJ databases">
        <title>Black Yeasts Isolated from many extreme environments.</title>
        <authorList>
            <person name="Coleine C."/>
            <person name="Stajich J.E."/>
            <person name="Selbmann L."/>
        </authorList>
    </citation>
    <scope>NUCLEOTIDE SEQUENCE [LARGE SCALE GENOMIC DNA]</scope>
    <source>
        <strain evidence="2 3">CCFEE 5910</strain>
    </source>
</reference>
<gene>
    <name evidence="2" type="primary">scn1</name>
    <name evidence="2" type="ORF">LTR05_004116</name>
</gene>
<protein>
    <submittedName>
        <fullName evidence="2">Cut9-interacting protein scn1</fullName>
    </submittedName>
</protein>
<feature type="region of interest" description="Disordered" evidence="1">
    <location>
        <begin position="176"/>
        <end position="210"/>
    </location>
</feature>
<dbReference type="GO" id="GO:0016788">
    <property type="term" value="F:hydrolase activity, acting on ester bonds"/>
    <property type="evidence" value="ECO:0007669"/>
    <property type="project" value="InterPro"/>
</dbReference>
<evidence type="ECO:0000313" key="2">
    <source>
        <dbReference type="EMBL" id="KAK5086945.1"/>
    </source>
</evidence>
<dbReference type="EMBL" id="JAVRRJ010000003">
    <property type="protein sequence ID" value="KAK5086945.1"/>
    <property type="molecule type" value="Genomic_DNA"/>
</dbReference>
<dbReference type="Gene3D" id="3.20.20.140">
    <property type="entry name" value="Metal-dependent hydrolases"/>
    <property type="match status" value="1"/>
</dbReference>
<dbReference type="SUPFAM" id="SSF51556">
    <property type="entry name" value="Metallo-dependent hydrolases"/>
    <property type="match status" value="1"/>
</dbReference>